<feature type="transmembrane region" description="Helical" evidence="8">
    <location>
        <begin position="144"/>
        <end position="166"/>
    </location>
</feature>
<dbReference type="Gene3D" id="3.40.50.300">
    <property type="entry name" value="P-loop containing nucleotide triphosphate hydrolases"/>
    <property type="match status" value="1"/>
</dbReference>
<evidence type="ECO:0000256" key="5">
    <source>
        <dbReference type="ARBA" id="ARBA00022989"/>
    </source>
</evidence>
<evidence type="ECO:0000256" key="4">
    <source>
        <dbReference type="ARBA" id="ARBA00022840"/>
    </source>
</evidence>
<feature type="region of interest" description="Disordered" evidence="7">
    <location>
        <begin position="635"/>
        <end position="660"/>
    </location>
</feature>
<dbReference type="CDD" id="cd18564">
    <property type="entry name" value="ABC_6TM_exporter_like"/>
    <property type="match status" value="1"/>
</dbReference>
<dbReference type="Proteomes" id="UP001519309">
    <property type="component" value="Unassembled WGS sequence"/>
</dbReference>
<dbReference type="InterPro" id="IPR003593">
    <property type="entry name" value="AAA+_ATPase"/>
</dbReference>
<keyword evidence="6 8" id="KW-0472">Membrane</keyword>
<dbReference type="SUPFAM" id="SSF52540">
    <property type="entry name" value="P-loop containing nucleoside triphosphate hydrolases"/>
    <property type="match status" value="1"/>
</dbReference>
<evidence type="ECO:0000256" key="3">
    <source>
        <dbReference type="ARBA" id="ARBA00022741"/>
    </source>
</evidence>
<feature type="transmembrane region" description="Helical" evidence="8">
    <location>
        <begin position="172"/>
        <end position="192"/>
    </location>
</feature>
<dbReference type="InterPro" id="IPR036640">
    <property type="entry name" value="ABC1_TM_sf"/>
</dbReference>
<gene>
    <name evidence="11" type="ORF">J2Z21_005594</name>
</gene>
<dbReference type="SMART" id="SM00382">
    <property type="entry name" value="AAA"/>
    <property type="match status" value="1"/>
</dbReference>
<feature type="domain" description="ABC transmembrane type-1" evidence="10">
    <location>
        <begin position="42"/>
        <end position="320"/>
    </location>
</feature>
<keyword evidence="3" id="KW-0547">Nucleotide-binding</keyword>
<keyword evidence="4 11" id="KW-0067">ATP-binding</keyword>
<keyword evidence="5 8" id="KW-1133">Transmembrane helix</keyword>
<feature type="compositionally biased region" description="Basic and acidic residues" evidence="7">
    <location>
        <begin position="651"/>
        <end position="660"/>
    </location>
</feature>
<dbReference type="InterPro" id="IPR003439">
    <property type="entry name" value="ABC_transporter-like_ATP-bd"/>
</dbReference>
<feature type="transmembrane region" description="Helical" evidence="8">
    <location>
        <begin position="36"/>
        <end position="58"/>
    </location>
</feature>
<evidence type="ECO:0000313" key="12">
    <source>
        <dbReference type="Proteomes" id="UP001519309"/>
    </source>
</evidence>
<comment type="subcellular location">
    <subcellularLocation>
        <location evidence="1">Cell membrane</location>
        <topology evidence="1">Multi-pass membrane protein</topology>
    </subcellularLocation>
</comment>
<name>A0ABS4LZH5_9ACTN</name>
<dbReference type="InterPro" id="IPR039421">
    <property type="entry name" value="Type_1_exporter"/>
</dbReference>
<dbReference type="RefSeq" id="WP_372450398.1">
    <property type="nucleotide sequence ID" value="NZ_CP016279.1"/>
</dbReference>
<dbReference type="PANTHER" id="PTHR43394:SF1">
    <property type="entry name" value="ATP-BINDING CASSETTE SUB-FAMILY B MEMBER 10, MITOCHONDRIAL"/>
    <property type="match status" value="1"/>
</dbReference>
<keyword evidence="12" id="KW-1185">Reference proteome</keyword>
<dbReference type="Gene3D" id="1.20.1560.10">
    <property type="entry name" value="ABC transporter type 1, transmembrane domain"/>
    <property type="match status" value="1"/>
</dbReference>
<dbReference type="PROSITE" id="PS00211">
    <property type="entry name" value="ABC_TRANSPORTER_1"/>
    <property type="match status" value="1"/>
</dbReference>
<feature type="transmembrane region" description="Helical" evidence="8">
    <location>
        <begin position="78"/>
        <end position="102"/>
    </location>
</feature>
<dbReference type="SUPFAM" id="SSF90123">
    <property type="entry name" value="ABC transporter transmembrane region"/>
    <property type="match status" value="1"/>
</dbReference>
<feature type="transmembrane region" description="Helical" evidence="8">
    <location>
        <begin position="264"/>
        <end position="282"/>
    </location>
</feature>
<proteinExistence type="predicted"/>
<dbReference type="InterPro" id="IPR011527">
    <property type="entry name" value="ABC1_TM_dom"/>
</dbReference>
<dbReference type="Pfam" id="PF00664">
    <property type="entry name" value="ABC_membrane"/>
    <property type="match status" value="1"/>
</dbReference>
<evidence type="ECO:0000256" key="7">
    <source>
        <dbReference type="SAM" id="MobiDB-lite"/>
    </source>
</evidence>
<keyword evidence="2 8" id="KW-0812">Transmembrane</keyword>
<evidence type="ECO:0000313" key="11">
    <source>
        <dbReference type="EMBL" id="MBP2052607.1"/>
    </source>
</evidence>
<evidence type="ECO:0000259" key="9">
    <source>
        <dbReference type="PROSITE" id="PS50893"/>
    </source>
</evidence>
<dbReference type="Pfam" id="PF00005">
    <property type="entry name" value="ABC_tran"/>
    <property type="match status" value="1"/>
</dbReference>
<evidence type="ECO:0000256" key="2">
    <source>
        <dbReference type="ARBA" id="ARBA00022692"/>
    </source>
</evidence>
<dbReference type="EMBL" id="JAGGLP010000012">
    <property type="protein sequence ID" value="MBP2052607.1"/>
    <property type="molecule type" value="Genomic_DNA"/>
</dbReference>
<organism evidence="11 12">
    <name type="scientific">Streptomyces griseochromogenes</name>
    <dbReference type="NCBI Taxonomy" id="68214"/>
    <lineage>
        <taxon>Bacteria</taxon>
        <taxon>Bacillati</taxon>
        <taxon>Actinomycetota</taxon>
        <taxon>Actinomycetes</taxon>
        <taxon>Kitasatosporales</taxon>
        <taxon>Streptomycetaceae</taxon>
        <taxon>Streptomyces</taxon>
    </lineage>
</organism>
<evidence type="ECO:0000256" key="8">
    <source>
        <dbReference type="SAM" id="Phobius"/>
    </source>
</evidence>
<comment type="caution">
    <text evidence="11">The sequence shown here is derived from an EMBL/GenBank/DDBJ whole genome shotgun (WGS) entry which is preliminary data.</text>
</comment>
<dbReference type="InterPro" id="IPR017871">
    <property type="entry name" value="ABC_transporter-like_CS"/>
</dbReference>
<dbReference type="GO" id="GO:0005524">
    <property type="term" value="F:ATP binding"/>
    <property type="evidence" value="ECO:0007669"/>
    <property type="project" value="UniProtKB-KW"/>
</dbReference>
<feature type="domain" description="ABC transporter" evidence="9">
    <location>
        <begin position="354"/>
        <end position="589"/>
    </location>
</feature>
<dbReference type="PROSITE" id="PS50893">
    <property type="entry name" value="ABC_TRANSPORTER_2"/>
    <property type="match status" value="1"/>
</dbReference>
<protein>
    <submittedName>
        <fullName evidence="11">ATP-binding cassette subfamily B protein</fullName>
    </submittedName>
</protein>
<dbReference type="InterPro" id="IPR027417">
    <property type="entry name" value="P-loop_NTPase"/>
</dbReference>
<dbReference type="PROSITE" id="PS50929">
    <property type="entry name" value="ABC_TM1F"/>
    <property type="match status" value="1"/>
</dbReference>
<sequence length="660" mass="71836">MAESEAEEYEYEDTPAIPARTAFRRFWPLTGGLRRWLLLVWVCTVIAALAETEAILLFSDLTDHALQKGSLAAFWSPAVKWLGIAVVGALVAYAGNSLAAWVTERFVMRLREHVFDHVQQLPPHFFQHHRQGDLLSRLTSDVEAIETMVVSGLVGAASAAFSALFYAAAAFWLRWDLAAATFVLAPLFWLAARRFSGAIKDVSREGRVADGAITSVVEESLGNIVLTQAYDRRDAELRRLREEANAWFRASVRSTRLGEAYEQLVQVIETVCVLAVIGIGAWEISTGRMTLGQLLAFAAFLGYLYPPVRGLAQLGLTVTAATAGAERLIEILDVRPSVTDPRHGTETGRPDGTVEARGVSFRYPGADKAALQGLSFAVSPGELVIITGPSGAGKSTVSKLLLRFYDPDAGDVLLDGVPLRDFPLARLREYVTLLPQETLVLHDTVRANIACGRPGASDRAIEEAARAADAHDFIVRLPEGYDTGIDPNSARLSGGQLQRLAIARAILRDAPVLVLDEPTTGLDAMAARRVVKPLRRLMAGRTTIMITHDLNLAPDADRILVVDRGRIVETGRHDELLARGGAYARLHRSQNNASMDTAELRLPLFEEEPPPAPAQAPVYEYTTGYGPYGHDPYPAQAAGPVSAQGATWPRPAHEEPWPGL</sequence>
<evidence type="ECO:0000256" key="6">
    <source>
        <dbReference type="ARBA" id="ARBA00023136"/>
    </source>
</evidence>
<evidence type="ECO:0000256" key="1">
    <source>
        <dbReference type="ARBA" id="ARBA00004651"/>
    </source>
</evidence>
<evidence type="ECO:0000259" key="10">
    <source>
        <dbReference type="PROSITE" id="PS50929"/>
    </source>
</evidence>
<dbReference type="PANTHER" id="PTHR43394">
    <property type="entry name" value="ATP-DEPENDENT PERMEASE MDL1, MITOCHONDRIAL"/>
    <property type="match status" value="1"/>
</dbReference>
<accession>A0ABS4LZH5</accession>
<reference evidence="11 12" key="1">
    <citation type="submission" date="2021-03" db="EMBL/GenBank/DDBJ databases">
        <title>Genomic Encyclopedia of Type Strains, Phase IV (KMG-IV): sequencing the most valuable type-strain genomes for metagenomic binning, comparative biology and taxonomic classification.</title>
        <authorList>
            <person name="Goeker M."/>
        </authorList>
    </citation>
    <scope>NUCLEOTIDE SEQUENCE [LARGE SCALE GENOMIC DNA]</scope>
    <source>
        <strain evidence="11 12">DSM 40499</strain>
    </source>
</reference>